<keyword evidence="3" id="KW-1185">Reference proteome</keyword>
<sequence length="132" mass="14124">MLRLSARGFSPSPPPQAAAPITTSTTRAKRILAINTTSRTVRRITPPAAYCQHPLRPSPDSANATGAHRVGRTDPPGPRRVPATAKTRPSQSTTDGFATEISRNARKASPKRGKRPAVPTKTPDVPEFRVLA</sequence>
<name>A0ABP7Z3N4_9ACTN</name>
<evidence type="ECO:0000313" key="3">
    <source>
        <dbReference type="Proteomes" id="UP001500266"/>
    </source>
</evidence>
<gene>
    <name evidence="2" type="ORF">GCM10022416_38650</name>
</gene>
<comment type="caution">
    <text evidence="2">The sequence shown here is derived from an EMBL/GenBank/DDBJ whole genome shotgun (WGS) entry which is preliminary data.</text>
</comment>
<feature type="compositionally biased region" description="Basic residues" evidence="1">
    <location>
        <begin position="104"/>
        <end position="115"/>
    </location>
</feature>
<feature type="compositionally biased region" description="Polar residues" evidence="1">
    <location>
        <begin position="87"/>
        <end position="96"/>
    </location>
</feature>
<proteinExistence type="predicted"/>
<organism evidence="2 3">
    <name type="scientific">Actinomadura keratinilytica</name>
    <dbReference type="NCBI Taxonomy" id="547461"/>
    <lineage>
        <taxon>Bacteria</taxon>
        <taxon>Bacillati</taxon>
        <taxon>Actinomycetota</taxon>
        <taxon>Actinomycetes</taxon>
        <taxon>Streptosporangiales</taxon>
        <taxon>Thermomonosporaceae</taxon>
        <taxon>Actinomadura</taxon>
    </lineage>
</organism>
<dbReference type="EMBL" id="BAABDO010000060">
    <property type="protein sequence ID" value="GAA4146258.1"/>
    <property type="molecule type" value="Genomic_DNA"/>
</dbReference>
<evidence type="ECO:0000256" key="1">
    <source>
        <dbReference type="SAM" id="MobiDB-lite"/>
    </source>
</evidence>
<protein>
    <submittedName>
        <fullName evidence="2">Uncharacterized protein</fullName>
    </submittedName>
</protein>
<dbReference type="Proteomes" id="UP001500266">
    <property type="component" value="Unassembled WGS sequence"/>
</dbReference>
<accession>A0ABP7Z3N4</accession>
<feature type="region of interest" description="Disordered" evidence="1">
    <location>
        <begin position="1"/>
        <end position="132"/>
    </location>
</feature>
<reference evidence="3" key="1">
    <citation type="journal article" date="2019" name="Int. J. Syst. Evol. Microbiol.">
        <title>The Global Catalogue of Microorganisms (GCM) 10K type strain sequencing project: providing services to taxonomists for standard genome sequencing and annotation.</title>
        <authorList>
            <consortium name="The Broad Institute Genomics Platform"/>
            <consortium name="The Broad Institute Genome Sequencing Center for Infectious Disease"/>
            <person name="Wu L."/>
            <person name="Ma J."/>
        </authorList>
    </citation>
    <scope>NUCLEOTIDE SEQUENCE [LARGE SCALE GENOMIC DNA]</scope>
    <source>
        <strain evidence="3">JCM 17316</strain>
    </source>
</reference>
<evidence type="ECO:0000313" key="2">
    <source>
        <dbReference type="EMBL" id="GAA4146258.1"/>
    </source>
</evidence>